<dbReference type="GO" id="GO:0006508">
    <property type="term" value="P:proteolysis"/>
    <property type="evidence" value="ECO:0007669"/>
    <property type="project" value="UniProtKB-KW"/>
</dbReference>
<organism evidence="7 8">
    <name type="scientific">Serinibacter salmoneus</name>
    <dbReference type="NCBI Taxonomy" id="556530"/>
    <lineage>
        <taxon>Bacteria</taxon>
        <taxon>Bacillati</taxon>
        <taxon>Actinomycetota</taxon>
        <taxon>Actinomycetes</taxon>
        <taxon>Micrococcales</taxon>
        <taxon>Beutenbergiaceae</taxon>
        <taxon>Serinibacter</taxon>
    </lineage>
</organism>
<proteinExistence type="inferred from homology"/>
<keyword evidence="4" id="KW-0788">Thiol protease</keyword>
<dbReference type="Pfam" id="PF00877">
    <property type="entry name" value="NLPC_P60"/>
    <property type="match status" value="1"/>
</dbReference>
<dbReference type="PANTHER" id="PTHR47053:SF1">
    <property type="entry name" value="MUREIN DD-ENDOPEPTIDASE MEPH-RELATED"/>
    <property type="match status" value="1"/>
</dbReference>
<dbReference type="RefSeq" id="WP_098469465.1">
    <property type="nucleotide sequence ID" value="NZ_PDJD01000001.1"/>
</dbReference>
<evidence type="ECO:0000256" key="4">
    <source>
        <dbReference type="ARBA" id="ARBA00022807"/>
    </source>
</evidence>
<name>A0A2A9D1H8_9MICO</name>
<keyword evidence="8" id="KW-1185">Reference proteome</keyword>
<reference evidence="7 8" key="1">
    <citation type="submission" date="2017-10" db="EMBL/GenBank/DDBJ databases">
        <title>Sequencing the genomes of 1000 actinobacteria strains.</title>
        <authorList>
            <person name="Klenk H.-P."/>
        </authorList>
    </citation>
    <scope>NUCLEOTIDE SEQUENCE [LARGE SCALE GENOMIC DNA]</scope>
    <source>
        <strain evidence="7 8">DSM 21801</strain>
    </source>
</reference>
<comment type="caution">
    <text evidence="7">The sequence shown here is derived from an EMBL/GenBank/DDBJ whole genome shotgun (WGS) entry which is preliminary data.</text>
</comment>
<protein>
    <submittedName>
        <fullName evidence="7">Cell wall-associated NlpC family hydrolase</fullName>
    </submittedName>
</protein>
<evidence type="ECO:0000256" key="5">
    <source>
        <dbReference type="SAM" id="MobiDB-lite"/>
    </source>
</evidence>
<dbReference type="PROSITE" id="PS51935">
    <property type="entry name" value="NLPC_P60"/>
    <property type="match status" value="1"/>
</dbReference>
<dbReference type="InterPro" id="IPR038765">
    <property type="entry name" value="Papain-like_cys_pep_sf"/>
</dbReference>
<feature type="compositionally biased region" description="Polar residues" evidence="5">
    <location>
        <begin position="145"/>
        <end position="156"/>
    </location>
</feature>
<gene>
    <name evidence="7" type="ORF">ATL40_2106</name>
</gene>
<keyword evidence="3 7" id="KW-0378">Hydrolase</keyword>
<dbReference type="Proteomes" id="UP000224915">
    <property type="component" value="Unassembled WGS sequence"/>
</dbReference>
<evidence type="ECO:0000259" key="6">
    <source>
        <dbReference type="PROSITE" id="PS51935"/>
    </source>
</evidence>
<dbReference type="InterPro" id="IPR051202">
    <property type="entry name" value="Peptidase_C40"/>
</dbReference>
<dbReference type="PANTHER" id="PTHR47053">
    <property type="entry name" value="MUREIN DD-ENDOPEPTIDASE MEPH-RELATED"/>
    <property type="match status" value="1"/>
</dbReference>
<feature type="region of interest" description="Disordered" evidence="5">
    <location>
        <begin position="1"/>
        <end position="22"/>
    </location>
</feature>
<dbReference type="EMBL" id="PDJD01000001">
    <property type="protein sequence ID" value="PFG20503.1"/>
    <property type="molecule type" value="Genomic_DNA"/>
</dbReference>
<keyword evidence="2" id="KW-0645">Protease</keyword>
<feature type="region of interest" description="Disordered" evidence="5">
    <location>
        <begin position="93"/>
        <end position="156"/>
    </location>
</feature>
<evidence type="ECO:0000313" key="8">
    <source>
        <dbReference type="Proteomes" id="UP000224915"/>
    </source>
</evidence>
<evidence type="ECO:0000256" key="2">
    <source>
        <dbReference type="ARBA" id="ARBA00022670"/>
    </source>
</evidence>
<dbReference type="InterPro" id="IPR000064">
    <property type="entry name" value="NLP_P60_dom"/>
</dbReference>
<dbReference type="GO" id="GO:0008234">
    <property type="term" value="F:cysteine-type peptidase activity"/>
    <property type="evidence" value="ECO:0007669"/>
    <property type="project" value="UniProtKB-KW"/>
</dbReference>
<evidence type="ECO:0000256" key="1">
    <source>
        <dbReference type="ARBA" id="ARBA00007074"/>
    </source>
</evidence>
<comment type="similarity">
    <text evidence="1">Belongs to the peptidase C40 family.</text>
</comment>
<evidence type="ECO:0000313" key="7">
    <source>
        <dbReference type="EMBL" id="PFG20503.1"/>
    </source>
</evidence>
<dbReference type="Gene3D" id="3.90.1720.10">
    <property type="entry name" value="endopeptidase domain like (from Nostoc punctiforme)"/>
    <property type="match status" value="1"/>
</dbReference>
<sequence length="269" mass="27498">MKQVQTRGRHLAPRTAPSRDARLGRATVAALASTGLVFGVGAAATAAPESDTISKPGLKDINFSAQEIDRAAVQSAVVVDGDTELNFAAATITAEEPPPPPAPVERTVETTSRTRTADTTTEGTATATTQSTESAEAAPAAEATPQESVEETSTPTAAASGIREAIVNNAYQYLGTPYGTGAGQLDCSSFVQLVFANVGISLPRTSGAQASAGYRVSASEALPGDLVYTPGHIGIYLGNGQHIAARNPSTPLSAGPIYMSAPQYIRVVG</sequence>
<dbReference type="SUPFAM" id="SSF54001">
    <property type="entry name" value="Cysteine proteinases"/>
    <property type="match status" value="1"/>
</dbReference>
<accession>A0A2A9D1H8</accession>
<feature type="compositionally biased region" description="Low complexity" evidence="5">
    <location>
        <begin position="109"/>
        <end position="144"/>
    </location>
</feature>
<dbReference type="OrthoDB" id="9815778at2"/>
<feature type="domain" description="NlpC/P60" evidence="6">
    <location>
        <begin position="160"/>
        <end position="269"/>
    </location>
</feature>
<dbReference type="AlphaFoldDB" id="A0A2A9D1H8"/>
<evidence type="ECO:0000256" key="3">
    <source>
        <dbReference type="ARBA" id="ARBA00022801"/>
    </source>
</evidence>